<protein>
    <submittedName>
        <fullName evidence="2">Uncharacterized protein</fullName>
    </submittedName>
</protein>
<comment type="caution">
    <text evidence="2">The sequence shown here is derived from an EMBL/GenBank/DDBJ whole genome shotgun (WGS) entry which is preliminary data.</text>
</comment>
<dbReference type="Proteomes" id="UP000023152">
    <property type="component" value="Unassembled WGS sequence"/>
</dbReference>
<sequence>MFANIYFLVFIFWTVANGDTRVCVTGTNGLVANGESLVLSNANAIESCGYTWYYLDNSYYGVTNYLEKCGSNDGASWNIFGVGLVDEGNSYENNLVFDLGGNNGWILLIFAGINSETTSPQSSWIDSLNYIYTYTTLNPVIRLNPPWNQAYYRDESDDADHYNYTTLAAAFKAVVEKLPFKPSQNIYFQIDNEPDLCSEWYPKKKKKNVDDVHVNVPELYTYQKKKKK</sequence>
<organism evidence="2 3">
    <name type="scientific">Reticulomyxa filosa</name>
    <dbReference type="NCBI Taxonomy" id="46433"/>
    <lineage>
        <taxon>Eukaryota</taxon>
        <taxon>Sar</taxon>
        <taxon>Rhizaria</taxon>
        <taxon>Retaria</taxon>
        <taxon>Foraminifera</taxon>
        <taxon>Monothalamids</taxon>
        <taxon>Reticulomyxidae</taxon>
        <taxon>Reticulomyxa</taxon>
    </lineage>
</organism>
<keyword evidence="1" id="KW-0732">Signal</keyword>
<evidence type="ECO:0000256" key="1">
    <source>
        <dbReference type="SAM" id="SignalP"/>
    </source>
</evidence>
<name>X6NNA4_RETFI</name>
<feature type="signal peptide" evidence="1">
    <location>
        <begin position="1"/>
        <end position="18"/>
    </location>
</feature>
<evidence type="ECO:0000313" key="2">
    <source>
        <dbReference type="EMBL" id="ETO27765.1"/>
    </source>
</evidence>
<keyword evidence="3" id="KW-1185">Reference proteome</keyword>
<feature type="chain" id="PRO_5004975728" evidence="1">
    <location>
        <begin position="19"/>
        <end position="228"/>
    </location>
</feature>
<reference evidence="2 3" key="1">
    <citation type="journal article" date="2013" name="Curr. Biol.">
        <title>The Genome of the Foraminiferan Reticulomyxa filosa.</title>
        <authorList>
            <person name="Glockner G."/>
            <person name="Hulsmann N."/>
            <person name="Schleicher M."/>
            <person name="Noegel A.A."/>
            <person name="Eichinger L."/>
            <person name="Gallinger C."/>
            <person name="Pawlowski J."/>
            <person name="Sierra R."/>
            <person name="Euteneuer U."/>
            <person name="Pillet L."/>
            <person name="Moustafa A."/>
            <person name="Platzer M."/>
            <person name="Groth M."/>
            <person name="Szafranski K."/>
            <person name="Schliwa M."/>
        </authorList>
    </citation>
    <scope>NUCLEOTIDE SEQUENCE [LARGE SCALE GENOMIC DNA]</scope>
</reference>
<proteinExistence type="predicted"/>
<gene>
    <name evidence="2" type="ORF">RFI_09369</name>
</gene>
<accession>X6NNA4</accession>
<evidence type="ECO:0000313" key="3">
    <source>
        <dbReference type="Proteomes" id="UP000023152"/>
    </source>
</evidence>
<dbReference type="AlphaFoldDB" id="X6NNA4"/>
<dbReference type="EMBL" id="ASPP01007063">
    <property type="protein sequence ID" value="ETO27765.1"/>
    <property type="molecule type" value="Genomic_DNA"/>
</dbReference>